<sequence>MCTSQLCFLTSVPFCFWGGGGIATELLCIMFPVKSLNLNVPQNQELSGVADERSRELVFNLVSISILLKDAYSSFYFPRC</sequence>
<proteinExistence type="predicted"/>
<protein>
    <submittedName>
        <fullName evidence="1">Uncharacterized protein</fullName>
    </submittedName>
</protein>
<reference evidence="1" key="2">
    <citation type="journal article" date="2015" name="Fish Shellfish Immunol.">
        <title>Early steps in the European eel (Anguilla anguilla)-Vibrio vulnificus interaction in the gills: Role of the RtxA13 toxin.</title>
        <authorList>
            <person name="Callol A."/>
            <person name="Pajuelo D."/>
            <person name="Ebbesson L."/>
            <person name="Teles M."/>
            <person name="MacKenzie S."/>
            <person name="Amaro C."/>
        </authorList>
    </citation>
    <scope>NUCLEOTIDE SEQUENCE</scope>
</reference>
<dbReference type="AlphaFoldDB" id="A0A0E9XB46"/>
<evidence type="ECO:0000313" key="1">
    <source>
        <dbReference type="EMBL" id="JAH99060.1"/>
    </source>
</evidence>
<dbReference type="EMBL" id="GBXM01009517">
    <property type="protein sequence ID" value="JAH99060.1"/>
    <property type="molecule type" value="Transcribed_RNA"/>
</dbReference>
<accession>A0A0E9XB46</accession>
<organism evidence="1">
    <name type="scientific">Anguilla anguilla</name>
    <name type="common">European freshwater eel</name>
    <name type="synonym">Muraena anguilla</name>
    <dbReference type="NCBI Taxonomy" id="7936"/>
    <lineage>
        <taxon>Eukaryota</taxon>
        <taxon>Metazoa</taxon>
        <taxon>Chordata</taxon>
        <taxon>Craniata</taxon>
        <taxon>Vertebrata</taxon>
        <taxon>Euteleostomi</taxon>
        <taxon>Actinopterygii</taxon>
        <taxon>Neopterygii</taxon>
        <taxon>Teleostei</taxon>
        <taxon>Anguilliformes</taxon>
        <taxon>Anguillidae</taxon>
        <taxon>Anguilla</taxon>
    </lineage>
</organism>
<reference evidence="1" key="1">
    <citation type="submission" date="2014-11" db="EMBL/GenBank/DDBJ databases">
        <authorList>
            <person name="Amaro Gonzalez C."/>
        </authorList>
    </citation>
    <scope>NUCLEOTIDE SEQUENCE</scope>
</reference>
<name>A0A0E9XB46_ANGAN</name>